<protein>
    <submittedName>
        <fullName evidence="7">Methylmalonyl-CoA mutase, C-terminal domain</fullName>
    </submittedName>
</protein>
<proteinExistence type="predicted"/>
<sequence length="133" mass="14041">MGEERIRVVIATPGEDGHGRAAETVARALRDAGMEVVYAGRHQTPEQIVDTLVQEDADAVGLPVLPAEPAALLARLAELMRERGVDDDVVVFGGGEDTGMALPGLTRLFPPAAPVADIAGWLRERVGPGAVRR</sequence>
<reference evidence="7 8" key="1">
    <citation type="submission" date="2016-10" db="EMBL/GenBank/DDBJ databases">
        <authorList>
            <person name="de Groot N.N."/>
        </authorList>
    </citation>
    <scope>NUCLEOTIDE SEQUENCE [LARGE SCALE GENOMIC DNA]</scope>
    <source>
        <strain evidence="7 8">DSM 45317</strain>
    </source>
</reference>
<evidence type="ECO:0000259" key="6">
    <source>
        <dbReference type="PROSITE" id="PS51332"/>
    </source>
</evidence>
<dbReference type="GO" id="GO:0031419">
    <property type="term" value="F:cobalamin binding"/>
    <property type="evidence" value="ECO:0007669"/>
    <property type="project" value="UniProtKB-KW"/>
</dbReference>
<keyword evidence="2" id="KW-0846">Cobalamin</keyword>
<evidence type="ECO:0000256" key="3">
    <source>
        <dbReference type="ARBA" id="ARBA00022723"/>
    </source>
</evidence>
<keyword evidence="8" id="KW-1185">Reference proteome</keyword>
<dbReference type="InParanoid" id="A0A1I3YF62"/>
<evidence type="ECO:0000256" key="5">
    <source>
        <dbReference type="ARBA" id="ARBA00023285"/>
    </source>
</evidence>
<accession>A0A1I3YF62</accession>
<keyword evidence="5" id="KW-0170">Cobalt</keyword>
<dbReference type="PANTHER" id="PTHR48101:SF1">
    <property type="entry name" value="METHYLMALONYL-COA MUTASE, LARGE SUBUNIT"/>
    <property type="match status" value="1"/>
</dbReference>
<dbReference type="GO" id="GO:0016853">
    <property type="term" value="F:isomerase activity"/>
    <property type="evidence" value="ECO:0007669"/>
    <property type="project" value="UniProtKB-KW"/>
</dbReference>
<dbReference type="InterPro" id="IPR006158">
    <property type="entry name" value="Cobalamin-bd"/>
</dbReference>
<dbReference type="InterPro" id="IPR036724">
    <property type="entry name" value="Cobalamin-bd_sf"/>
</dbReference>
<evidence type="ECO:0000313" key="7">
    <source>
        <dbReference type="EMBL" id="SFK30462.1"/>
    </source>
</evidence>
<dbReference type="EMBL" id="FOSW01000001">
    <property type="protein sequence ID" value="SFK30462.1"/>
    <property type="molecule type" value="Genomic_DNA"/>
</dbReference>
<evidence type="ECO:0000256" key="4">
    <source>
        <dbReference type="ARBA" id="ARBA00023235"/>
    </source>
</evidence>
<feature type="domain" description="B12-binding" evidence="6">
    <location>
        <begin position="5"/>
        <end position="129"/>
    </location>
</feature>
<dbReference type="AlphaFoldDB" id="A0A1I3YF62"/>
<comment type="cofactor">
    <cofactor evidence="1">
        <name>adenosylcob(III)alamin</name>
        <dbReference type="ChEBI" id="CHEBI:18408"/>
    </cofactor>
</comment>
<keyword evidence="4" id="KW-0413">Isomerase</keyword>
<dbReference type="PROSITE" id="PS51332">
    <property type="entry name" value="B12_BINDING"/>
    <property type="match status" value="1"/>
</dbReference>
<evidence type="ECO:0000256" key="2">
    <source>
        <dbReference type="ARBA" id="ARBA00022628"/>
    </source>
</evidence>
<evidence type="ECO:0000313" key="8">
    <source>
        <dbReference type="Proteomes" id="UP000199152"/>
    </source>
</evidence>
<gene>
    <name evidence="7" type="ORF">SAMN04488085_1017</name>
</gene>
<dbReference type="STRING" id="504800.SAMN04488085_1017"/>
<dbReference type="OrthoDB" id="9788468at2"/>
<dbReference type="PANTHER" id="PTHR48101">
    <property type="entry name" value="METHYLMALONYL-COA MUTASE, MITOCHONDRIAL-RELATED"/>
    <property type="match status" value="1"/>
</dbReference>
<organism evidence="7 8">
    <name type="scientific">Geodermatophilus ruber</name>
    <dbReference type="NCBI Taxonomy" id="504800"/>
    <lineage>
        <taxon>Bacteria</taxon>
        <taxon>Bacillati</taxon>
        <taxon>Actinomycetota</taxon>
        <taxon>Actinomycetes</taxon>
        <taxon>Geodermatophilales</taxon>
        <taxon>Geodermatophilaceae</taxon>
        <taxon>Geodermatophilus</taxon>
    </lineage>
</organism>
<dbReference type="SUPFAM" id="SSF52242">
    <property type="entry name" value="Cobalamin (vitamin B12)-binding domain"/>
    <property type="match status" value="1"/>
</dbReference>
<dbReference type="Pfam" id="PF02310">
    <property type="entry name" value="B12-binding"/>
    <property type="match status" value="1"/>
</dbReference>
<dbReference type="InterPro" id="IPR006159">
    <property type="entry name" value="Acid_CoA_mut_C"/>
</dbReference>
<dbReference type="NCBIfam" id="TIGR00640">
    <property type="entry name" value="acid_CoA_mut_C"/>
    <property type="match status" value="1"/>
</dbReference>
<keyword evidence="3" id="KW-0479">Metal-binding</keyword>
<evidence type="ECO:0000256" key="1">
    <source>
        <dbReference type="ARBA" id="ARBA00001922"/>
    </source>
</evidence>
<dbReference type="Gene3D" id="3.40.50.280">
    <property type="entry name" value="Cobalamin-binding domain"/>
    <property type="match status" value="1"/>
</dbReference>
<dbReference type="Proteomes" id="UP000199152">
    <property type="component" value="Unassembled WGS sequence"/>
</dbReference>
<dbReference type="RefSeq" id="WP_091319438.1">
    <property type="nucleotide sequence ID" value="NZ_FOSW01000001.1"/>
</dbReference>
<dbReference type="GO" id="GO:0046872">
    <property type="term" value="F:metal ion binding"/>
    <property type="evidence" value="ECO:0007669"/>
    <property type="project" value="UniProtKB-KW"/>
</dbReference>
<name>A0A1I3YF62_9ACTN</name>